<dbReference type="PANTHER" id="PTHR11803:SF39">
    <property type="entry name" value="2-IMINOBUTANOATE_2-IMINOPROPANOATE DEAMINASE"/>
    <property type="match status" value="1"/>
</dbReference>
<dbReference type="Proteomes" id="UP001597024">
    <property type="component" value="Unassembled WGS sequence"/>
</dbReference>
<sequence length="128" mass="13562">MTSQSTAVLVEGAPKPSGPFSQALVRGNIVALSGQVGMDPVTREYVSDDVTEQTRQALANMRAVLAGAGARISDVVSVRVFVTRQEHLKPVNEAYLEVFSEPFPARTAVIVGLPGRMLVEIDALAVLG</sequence>
<organism evidence="1 2">
    <name type="scientific">Streptosporangium algeriense</name>
    <dbReference type="NCBI Taxonomy" id="1682748"/>
    <lineage>
        <taxon>Bacteria</taxon>
        <taxon>Bacillati</taxon>
        <taxon>Actinomycetota</taxon>
        <taxon>Actinomycetes</taxon>
        <taxon>Streptosporangiales</taxon>
        <taxon>Streptosporangiaceae</taxon>
        <taxon>Streptosporangium</taxon>
    </lineage>
</organism>
<protein>
    <submittedName>
        <fullName evidence="1">RidA family protein</fullName>
        <ecNumber evidence="1">3.5.-.-</ecNumber>
    </submittedName>
</protein>
<proteinExistence type="predicted"/>
<dbReference type="Pfam" id="PF01042">
    <property type="entry name" value="Ribonuc_L-PSP"/>
    <property type="match status" value="1"/>
</dbReference>
<dbReference type="GO" id="GO:0016787">
    <property type="term" value="F:hydrolase activity"/>
    <property type="evidence" value="ECO:0007669"/>
    <property type="project" value="UniProtKB-KW"/>
</dbReference>
<dbReference type="CDD" id="cd00448">
    <property type="entry name" value="YjgF_YER057c_UK114_family"/>
    <property type="match status" value="1"/>
</dbReference>
<evidence type="ECO:0000313" key="2">
    <source>
        <dbReference type="Proteomes" id="UP001597024"/>
    </source>
</evidence>
<dbReference type="EMBL" id="JBHTHX010003024">
    <property type="protein sequence ID" value="MFD0891248.1"/>
    <property type="molecule type" value="Genomic_DNA"/>
</dbReference>
<evidence type="ECO:0000313" key="1">
    <source>
        <dbReference type="EMBL" id="MFD0891248.1"/>
    </source>
</evidence>
<accession>A0ABW3E8M7</accession>
<reference evidence="2" key="1">
    <citation type="journal article" date="2019" name="Int. J. Syst. Evol. Microbiol.">
        <title>The Global Catalogue of Microorganisms (GCM) 10K type strain sequencing project: providing services to taxonomists for standard genome sequencing and annotation.</title>
        <authorList>
            <consortium name="The Broad Institute Genomics Platform"/>
            <consortium name="The Broad Institute Genome Sequencing Center for Infectious Disease"/>
            <person name="Wu L."/>
            <person name="Ma J."/>
        </authorList>
    </citation>
    <scope>NUCLEOTIDE SEQUENCE [LARGE SCALE GENOMIC DNA]</scope>
    <source>
        <strain evidence="2">CCUG 62974</strain>
    </source>
</reference>
<keyword evidence="2" id="KW-1185">Reference proteome</keyword>
<name>A0ABW3E8M7_9ACTN</name>
<dbReference type="Gene3D" id="3.30.1330.40">
    <property type="entry name" value="RutC-like"/>
    <property type="match status" value="1"/>
</dbReference>
<dbReference type="InterPro" id="IPR006175">
    <property type="entry name" value="YjgF/YER057c/UK114"/>
</dbReference>
<dbReference type="PANTHER" id="PTHR11803">
    <property type="entry name" value="2-IMINOBUTANOATE/2-IMINOPROPANOATE DEAMINASE RIDA"/>
    <property type="match status" value="1"/>
</dbReference>
<dbReference type="SUPFAM" id="SSF55298">
    <property type="entry name" value="YjgF-like"/>
    <property type="match status" value="1"/>
</dbReference>
<comment type="caution">
    <text evidence="1">The sequence shown here is derived from an EMBL/GenBank/DDBJ whole genome shotgun (WGS) entry which is preliminary data.</text>
</comment>
<dbReference type="EC" id="3.5.-.-" evidence="1"/>
<dbReference type="InterPro" id="IPR035959">
    <property type="entry name" value="RutC-like_sf"/>
</dbReference>
<keyword evidence="1" id="KW-0378">Hydrolase</keyword>
<gene>
    <name evidence="1" type="ORF">ACFQ08_42440</name>
</gene>